<dbReference type="GO" id="GO:0016763">
    <property type="term" value="F:pentosyltransferase activity"/>
    <property type="evidence" value="ECO:0007669"/>
    <property type="project" value="TreeGrafter"/>
</dbReference>
<keyword evidence="4 10" id="KW-0808">Transferase</keyword>
<evidence type="ECO:0000256" key="7">
    <source>
        <dbReference type="ARBA" id="ARBA00023136"/>
    </source>
</evidence>
<feature type="domain" description="Glycosyltransferase RgtA/B/C/D-like" evidence="9">
    <location>
        <begin position="70"/>
        <end position="207"/>
    </location>
</feature>
<dbReference type="InterPro" id="IPR038731">
    <property type="entry name" value="RgtA/B/C-like"/>
</dbReference>
<dbReference type="Pfam" id="PF13231">
    <property type="entry name" value="PMT_2"/>
    <property type="match status" value="1"/>
</dbReference>
<dbReference type="EMBL" id="CP062789">
    <property type="protein sequence ID" value="QOK22022.1"/>
    <property type="molecule type" value="Genomic_DNA"/>
</dbReference>
<feature type="transmembrane region" description="Helical" evidence="8">
    <location>
        <begin position="304"/>
        <end position="323"/>
    </location>
</feature>
<keyword evidence="2" id="KW-1003">Cell membrane</keyword>
<keyword evidence="3" id="KW-0328">Glycosyltransferase</keyword>
<feature type="transmembrane region" description="Helical" evidence="8">
    <location>
        <begin position="356"/>
        <end position="379"/>
    </location>
</feature>
<feature type="transmembrane region" description="Helical" evidence="8">
    <location>
        <begin position="125"/>
        <end position="142"/>
    </location>
</feature>
<gene>
    <name evidence="10" type="ORF">IGS73_13020</name>
</gene>
<sequence length="388" mass="40233">MLAVVVPPGLPYDEPAHHDNVAFYAAEGRLPVLGQPGVEYEAQMGPVYYVIGALLLRLTGTGDAPFAALEVLRLAGLALVPVLGWLTYRLARDLGARDGSAALASGLLVLNPTLLAVAASAQNDYLCLVLAAVAALVALPALRRGGTRRSLVVGALVGLAVLVKVFAGALLVGFVVAVLLDRRRSLRPRVLDAVAAAVGTAVVSGWWFVRNLVLYGDLTGAAAVELTGVSFDPLAYEGIGSVLGWGRSLVSYAFAPTEYYRNAMEAPLAVKAAAGLLTVAFIVLVAALLVQWAKGDRSSDPDTAVVFALTSVLTVVLVYAAAAWTMQAIAPRLVAVAAPLALALVARAARARTQQLALLAVLLGCAVLDVWLVVSVATVSADSAPFPW</sequence>
<dbReference type="PANTHER" id="PTHR33908">
    <property type="entry name" value="MANNOSYLTRANSFERASE YKCB-RELATED"/>
    <property type="match status" value="1"/>
</dbReference>
<keyword evidence="6 8" id="KW-1133">Transmembrane helix</keyword>
<evidence type="ECO:0000256" key="2">
    <source>
        <dbReference type="ARBA" id="ARBA00022475"/>
    </source>
</evidence>
<dbReference type="InterPro" id="IPR050297">
    <property type="entry name" value="LipidA_mod_glycosyltrf_83"/>
</dbReference>
<evidence type="ECO:0000256" key="5">
    <source>
        <dbReference type="ARBA" id="ARBA00022692"/>
    </source>
</evidence>
<evidence type="ECO:0000256" key="1">
    <source>
        <dbReference type="ARBA" id="ARBA00004651"/>
    </source>
</evidence>
<organism evidence="10 11">
    <name type="scientific">Janibacter indicus</name>
    <dbReference type="NCBI Taxonomy" id="857417"/>
    <lineage>
        <taxon>Bacteria</taxon>
        <taxon>Bacillati</taxon>
        <taxon>Actinomycetota</taxon>
        <taxon>Actinomycetes</taxon>
        <taxon>Micrococcales</taxon>
        <taxon>Intrasporangiaceae</taxon>
        <taxon>Janibacter</taxon>
    </lineage>
</organism>
<dbReference type="GO" id="GO:0009103">
    <property type="term" value="P:lipopolysaccharide biosynthetic process"/>
    <property type="evidence" value="ECO:0007669"/>
    <property type="project" value="UniProtKB-ARBA"/>
</dbReference>
<evidence type="ECO:0000256" key="4">
    <source>
        <dbReference type="ARBA" id="ARBA00022679"/>
    </source>
</evidence>
<keyword evidence="5 8" id="KW-0812">Transmembrane</keyword>
<proteinExistence type="predicted"/>
<name>A0A7L9IYE4_9MICO</name>
<evidence type="ECO:0000256" key="3">
    <source>
        <dbReference type="ARBA" id="ARBA00022676"/>
    </source>
</evidence>
<comment type="subcellular location">
    <subcellularLocation>
        <location evidence="1">Cell membrane</location>
        <topology evidence="1">Multi-pass membrane protein</topology>
    </subcellularLocation>
</comment>
<accession>A0A7L9IYE4</accession>
<evidence type="ECO:0000313" key="10">
    <source>
        <dbReference type="EMBL" id="QOK22022.1"/>
    </source>
</evidence>
<dbReference type="AlphaFoldDB" id="A0A7L9IYE4"/>
<evidence type="ECO:0000256" key="6">
    <source>
        <dbReference type="ARBA" id="ARBA00022989"/>
    </source>
</evidence>
<feature type="transmembrane region" description="Helical" evidence="8">
    <location>
        <begin position="190"/>
        <end position="209"/>
    </location>
</feature>
<protein>
    <submittedName>
        <fullName evidence="10">Glycosyltransferase family 39 protein</fullName>
    </submittedName>
</protein>
<keyword evidence="7 8" id="KW-0472">Membrane</keyword>
<feature type="transmembrane region" description="Helical" evidence="8">
    <location>
        <begin position="268"/>
        <end position="292"/>
    </location>
</feature>
<evidence type="ECO:0000259" key="9">
    <source>
        <dbReference type="Pfam" id="PF13231"/>
    </source>
</evidence>
<dbReference type="PANTHER" id="PTHR33908:SF11">
    <property type="entry name" value="MEMBRANE PROTEIN"/>
    <property type="match status" value="1"/>
</dbReference>
<feature type="transmembrane region" description="Helical" evidence="8">
    <location>
        <begin position="71"/>
        <end position="88"/>
    </location>
</feature>
<feature type="transmembrane region" description="Helical" evidence="8">
    <location>
        <begin position="100"/>
        <end position="118"/>
    </location>
</feature>
<evidence type="ECO:0000256" key="8">
    <source>
        <dbReference type="SAM" id="Phobius"/>
    </source>
</evidence>
<reference evidence="10 11" key="1">
    <citation type="submission" date="2020-10" db="EMBL/GenBank/DDBJ databases">
        <title>Janibacter indicus TT2 genome sequence.</title>
        <authorList>
            <person name="Lee K."/>
            <person name="Ganzorig M."/>
        </authorList>
    </citation>
    <scope>NUCLEOTIDE SEQUENCE [LARGE SCALE GENOMIC DNA]</scope>
    <source>
        <strain evidence="10 11">TT2</strain>
    </source>
</reference>
<dbReference type="Proteomes" id="UP000593998">
    <property type="component" value="Chromosome"/>
</dbReference>
<evidence type="ECO:0000313" key="11">
    <source>
        <dbReference type="Proteomes" id="UP000593998"/>
    </source>
</evidence>
<dbReference type="GO" id="GO:0005886">
    <property type="term" value="C:plasma membrane"/>
    <property type="evidence" value="ECO:0007669"/>
    <property type="project" value="UniProtKB-SubCell"/>
</dbReference>
<dbReference type="RefSeq" id="WP_192910655.1">
    <property type="nucleotide sequence ID" value="NZ_CP062789.1"/>
</dbReference>
<feature type="transmembrane region" description="Helical" evidence="8">
    <location>
        <begin position="154"/>
        <end position="178"/>
    </location>
</feature>